<name>C6ABB7_BARGA</name>
<accession>C6ABB7</accession>
<dbReference type="STRING" id="634504.Bgr_00990"/>
<feature type="binding site" evidence="10">
    <location>
        <position position="150"/>
    </location>
    <ligand>
        <name>a divalent metal cation</name>
        <dbReference type="ChEBI" id="CHEBI:60240"/>
    </ligand>
</feature>
<dbReference type="InterPro" id="IPR051674">
    <property type="entry name" value="Malate_Decarboxylase"/>
</dbReference>
<dbReference type="PANTHER" id="PTHR43237">
    <property type="entry name" value="NADP-DEPENDENT MALIC ENZYME"/>
    <property type="match status" value="1"/>
</dbReference>
<dbReference type="Pfam" id="PF01515">
    <property type="entry name" value="PTA_PTB"/>
    <property type="match status" value="1"/>
</dbReference>
<evidence type="ECO:0000256" key="9">
    <source>
        <dbReference type="PIRSR" id="PIRSR036684-1"/>
    </source>
</evidence>
<dbReference type="SUPFAM" id="SSF53223">
    <property type="entry name" value="Aminoacid dehydrogenase-like, N-terminal domain"/>
    <property type="match status" value="1"/>
</dbReference>
<dbReference type="InterPro" id="IPR037062">
    <property type="entry name" value="Malic_N_dom_sf"/>
</dbReference>
<feature type="binding site" evidence="11">
    <location>
        <begin position="89"/>
        <end position="96"/>
    </location>
    <ligand>
        <name>NADP(+)</name>
        <dbReference type="ChEBI" id="CHEBI:58349"/>
    </ligand>
</feature>
<dbReference type="AlphaFoldDB" id="C6ABB7"/>
<comment type="subunit">
    <text evidence="5">Homooctamer.</text>
</comment>
<dbReference type="InterPro" id="IPR036291">
    <property type="entry name" value="NAD(P)-bd_dom_sf"/>
</dbReference>
<dbReference type="GO" id="GO:0016616">
    <property type="term" value="F:oxidoreductase activity, acting on the CH-OH group of donors, NAD or NADP as acceptor"/>
    <property type="evidence" value="ECO:0007669"/>
    <property type="project" value="InterPro"/>
</dbReference>
<sequence length="766" mass="84155">MKESEQDQKMSQTVYSASEREALDFHSRGRPGKLEIIATKSMATQHDLALAYSPGVAVPVKAIAQNPALAYDYTAKGNLVAVISNGTAILGLGNLGALASKPVMEGKAALFKRFADIDSIDLEIDINDTESFINLVRHLEPSFGGINLEDIKAPECFMIESRLREVMNIPVFHDDQHGTAIIVAAGVLNALTLTGRDMQNTRLVCNGAGSAGIACIELIKAMGFRSENIILCDTKGVVYEGRKEGMNQWKSAHAIPTDKRTLMEAMEGADIFFGVSAKGALTPEMVRSMALQPIIFAMANPDPEITPEEVMQVRHDAIVATGRSDYPNQINNVLCFPYIFRGALDVRARVINEEMKIAAAKALANLAHEEVPDSVAEAYRGKRLKFGPNYIIPVPFDPRLLTVVSIAVAKAAMESGVAQKNIDDLEAYERDLNARRDPTSSMMRGVYNHVRQAPKQIVFAEGEEEQVMRAAVSYVHQKLGQAILVGREEQVRETAVIAGIDLEREGISIMNAKLSCRTDDYANYLYKKMQRQGWLLRDCHRRINNDRNYFAACMVALGDADAMVTGVTRNYETALIDIRRAIDEKPKERLIGISMAICRGRTVFITDTAVYENPNAEELADIAEQTASFVRGFGYQPRVAFLAFSTFGYMKGQITQQIQDAINILHERKVDFEFDGEISADVALNSKLMQQYPFMGLTEPANILVMPGYHASSIASKMLQELGGATIIGPILIGLEKSVQIVPFSGNDTDVVNIAMLAAYHAAKAV</sequence>
<protein>
    <submittedName>
        <fullName evidence="14">Malic enzyme</fullName>
    </submittedName>
</protein>
<evidence type="ECO:0000256" key="5">
    <source>
        <dbReference type="ARBA" id="ARBA00011823"/>
    </source>
</evidence>
<feature type="active site" description="Proton acceptor" evidence="9">
    <location>
        <position position="107"/>
    </location>
</feature>
<evidence type="ECO:0000256" key="7">
    <source>
        <dbReference type="ARBA" id="ARBA00023002"/>
    </source>
</evidence>
<dbReference type="InterPro" id="IPR042113">
    <property type="entry name" value="P_AcTrfase_dom1"/>
</dbReference>
<dbReference type="GO" id="GO:0004470">
    <property type="term" value="F:malic enzyme activity"/>
    <property type="evidence" value="ECO:0007669"/>
    <property type="project" value="InterPro"/>
</dbReference>
<proteinExistence type="inferred from homology"/>
<feature type="domain" description="Malic enzyme NAD-binding" evidence="12">
    <location>
        <begin position="176"/>
        <end position="413"/>
    </location>
</feature>
<evidence type="ECO:0000256" key="1">
    <source>
        <dbReference type="ARBA" id="ARBA00001936"/>
    </source>
</evidence>
<dbReference type="SUPFAM" id="SSF53659">
    <property type="entry name" value="Isocitrate/Isopropylmalate dehydrogenase-like"/>
    <property type="match status" value="1"/>
</dbReference>
<dbReference type="GO" id="GO:0051287">
    <property type="term" value="F:NAD binding"/>
    <property type="evidence" value="ECO:0007669"/>
    <property type="project" value="InterPro"/>
</dbReference>
<dbReference type="PANTHER" id="PTHR43237:SF4">
    <property type="entry name" value="NADP-DEPENDENT MALIC ENZYME"/>
    <property type="match status" value="1"/>
</dbReference>
<feature type="binding site" evidence="10">
    <location>
        <position position="149"/>
    </location>
    <ligand>
        <name>a divalent metal cation</name>
        <dbReference type="ChEBI" id="CHEBI:60240"/>
    </ligand>
</feature>
<evidence type="ECO:0000259" key="13">
    <source>
        <dbReference type="SMART" id="SM01274"/>
    </source>
</evidence>
<dbReference type="Pfam" id="PF03949">
    <property type="entry name" value="Malic_M"/>
    <property type="match status" value="1"/>
</dbReference>
<gene>
    <name evidence="14" type="primary">maeB1</name>
    <name evidence="14" type="ordered locus">Bgr_00990</name>
</gene>
<dbReference type="InterPro" id="IPR012301">
    <property type="entry name" value="Malic_N_dom"/>
</dbReference>
<dbReference type="GO" id="GO:0006108">
    <property type="term" value="P:malate metabolic process"/>
    <property type="evidence" value="ECO:0007669"/>
    <property type="project" value="InterPro"/>
</dbReference>
<dbReference type="FunFam" id="3.40.50.10380:FF:000003">
    <property type="entry name" value="NADP-dependent malic enzyme"/>
    <property type="match status" value="1"/>
</dbReference>
<dbReference type="Gene3D" id="3.40.50.720">
    <property type="entry name" value="NAD(P)-binding Rossmann-like Domain"/>
    <property type="match status" value="1"/>
</dbReference>
<dbReference type="InterPro" id="IPR012302">
    <property type="entry name" value="Malic_NAD-bd"/>
</dbReference>
<dbReference type="KEGG" id="bgr:Bgr_00990"/>
<dbReference type="GO" id="GO:0016746">
    <property type="term" value="F:acyltransferase activity"/>
    <property type="evidence" value="ECO:0007669"/>
    <property type="project" value="InterPro"/>
</dbReference>
<evidence type="ECO:0000256" key="11">
    <source>
        <dbReference type="PIRSR" id="PIRSR036684-3"/>
    </source>
</evidence>
<dbReference type="RefSeq" id="WP_012754522.1">
    <property type="nucleotide sequence ID" value="NC_012846.1"/>
</dbReference>
<dbReference type="CDD" id="cd05311">
    <property type="entry name" value="NAD_bind_2_malic_enz"/>
    <property type="match status" value="1"/>
</dbReference>
<evidence type="ECO:0000313" key="15">
    <source>
        <dbReference type="Proteomes" id="UP000001489"/>
    </source>
</evidence>
<evidence type="ECO:0000256" key="10">
    <source>
        <dbReference type="PIRSR" id="PIRSR036684-2"/>
    </source>
</evidence>
<keyword evidence="11" id="KW-0521">NADP</keyword>
<dbReference type="InterPro" id="IPR012188">
    <property type="entry name" value="ME_PTA"/>
</dbReference>
<feature type="binding site" evidence="11">
    <location>
        <position position="300"/>
    </location>
    <ligand>
        <name>a divalent metal cation</name>
        <dbReference type="ChEBI" id="CHEBI:60240"/>
    </ligand>
</feature>
<keyword evidence="15" id="KW-1185">Reference proteome</keyword>
<dbReference type="InterPro" id="IPR002505">
    <property type="entry name" value="PTA_PTB"/>
</dbReference>
<dbReference type="eggNOG" id="COG0280">
    <property type="taxonomic scope" value="Bacteria"/>
</dbReference>
<dbReference type="OrthoDB" id="9805787at2"/>
<dbReference type="PROSITE" id="PS00331">
    <property type="entry name" value="MALIC_ENZYMES"/>
    <property type="match status" value="1"/>
</dbReference>
<dbReference type="PIRSF" id="PIRSF036684">
    <property type="entry name" value="ME_PTA"/>
    <property type="match status" value="1"/>
</dbReference>
<feature type="binding site" evidence="11">
    <location>
        <position position="175"/>
    </location>
    <ligand>
        <name>a divalent metal cation</name>
        <dbReference type="ChEBI" id="CHEBI:60240"/>
    </ligand>
</feature>
<dbReference type="eggNOG" id="COG0281">
    <property type="taxonomic scope" value="Bacteria"/>
</dbReference>
<dbReference type="Proteomes" id="UP000001489">
    <property type="component" value="Chromosome"/>
</dbReference>
<comment type="cofactor">
    <cofactor evidence="1">
        <name>Mn(2+)</name>
        <dbReference type="ChEBI" id="CHEBI:29035"/>
    </cofactor>
</comment>
<dbReference type="Gene3D" id="3.40.50.10380">
    <property type="entry name" value="Malic enzyme, N-terminal domain"/>
    <property type="match status" value="1"/>
</dbReference>
<evidence type="ECO:0000259" key="12">
    <source>
        <dbReference type="SMART" id="SM00919"/>
    </source>
</evidence>
<dbReference type="Gene3D" id="3.40.50.10950">
    <property type="match status" value="1"/>
</dbReference>
<dbReference type="HOGENOM" id="CLU_012366_0_0_5"/>
<evidence type="ECO:0000256" key="2">
    <source>
        <dbReference type="ARBA" id="ARBA00001946"/>
    </source>
</evidence>
<dbReference type="InterPro" id="IPR046346">
    <property type="entry name" value="Aminoacid_DH-like_N_sf"/>
</dbReference>
<keyword evidence="6 10" id="KW-0479">Metal-binding</keyword>
<dbReference type="EMBL" id="CP001562">
    <property type="protein sequence ID" value="ACS50484.1"/>
    <property type="molecule type" value="Genomic_DNA"/>
</dbReference>
<dbReference type="InterPro" id="IPR042112">
    <property type="entry name" value="P_AcTrfase_dom2"/>
</dbReference>
<dbReference type="Gene3D" id="3.40.50.10750">
    <property type="entry name" value="Isocitrate/Isopropylmalate dehydrogenase-like"/>
    <property type="match status" value="1"/>
</dbReference>
<organism evidence="14 15">
    <name type="scientific">Bartonella grahamii (strain as4aup)</name>
    <dbReference type="NCBI Taxonomy" id="634504"/>
    <lineage>
        <taxon>Bacteria</taxon>
        <taxon>Pseudomonadati</taxon>
        <taxon>Pseudomonadota</taxon>
        <taxon>Alphaproteobacteria</taxon>
        <taxon>Hyphomicrobiales</taxon>
        <taxon>Bartonellaceae</taxon>
        <taxon>Bartonella</taxon>
    </lineage>
</organism>
<feature type="domain" description="Malic enzyme N-terminal" evidence="13">
    <location>
        <begin position="31"/>
        <end position="164"/>
    </location>
</feature>
<evidence type="ECO:0000256" key="8">
    <source>
        <dbReference type="ARBA" id="ARBA00023268"/>
    </source>
</evidence>
<reference evidence="14 15" key="1">
    <citation type="journal article" date="2009" name="PLoS Genet.">
        <title>Run-off replication of host-adaptability genes is associated with gene transfer agents in the genome of mouse-infecting Bartonella grahamii.</title>
        <authorList>
            <person name="Berglund E.C."/>
            <person name="Frank A.C."/>
            <person name="Calteau A."/>
            <person name="Vinnere Pettersson O."/>
            <person name="Granberg F."/>
            <person name="Eriksson A.-S."/>
            <person name="Naeslund K."/>
            <person name="Holmberg M."/>
            <person name="Lindroos H."/>
            <person name="Andersson S.G."/>
        </authorList>
    </citation>
    <scope>NUCLEOTIDE SEQUENCE [LARGE SCALE GENOMIC DNA]</scope>
    <source>
        <strain evidence="15">as4aup</strain>
    </source>
</reference>
<dbReference type="SMART" id="SM00919">
    <property type="entry name" value="Malic_M"/>
    <property type="match status" value="1"/>
</dbReference>
<comment type="cofactor">
    <cofactor evidence="2">
        <name>Mg(2+)</name>
        <dbReference type="ChEBI" id="CHEBI:18420"/>
    </cofactor>
</comment>
<dbReference type="Pfam" id="PF00390">
    <property type="entry name" value="malic"/>
    <property type="match status" value="1"/>
</dbReference>
<evidence type="ECO:0000256" key="4">
    <source>
        <dbReference type="ARBA" id="ARBA00008756"/>
    </source>
</evidence>
<evidence type="ECO:0000313" key="14">
    <source>
        <dbReference type="EMBL" id="ACS50484.1"/>
    </source>
</evidence>
<dbReference type="SUPFAM" id="SSF51735">
    <property type="entry name" value="NAD(P)-binding Rossmann-fold domains"/>
    <property type="match status" value="1"/>
</dbReference>
<comment type="similarity">
    <text evidence="3">In the N-terminal section; belongs to the malic enzymes family.</text>
</comment>
<keyword evidence="7" id="KW-0560">Oxidoreductase</keyword>
<dbReference type="InterPro" id="IPR045213">
    <property type="entry name" value="Malic_NAD-bd_bact_type"/>
</dbReference>
<dbReference type="SMART" id="SM01274">
    <property type="entry name" value="malic"/>
    <property type="match status" value="1"/>
</dbReference>
<keyword evidence="8" id="KW-0511">Multifunctional enzyme</keyword>
<dbReference type="GO" id="GO:0046872">
    <property type="term" value="F:metal ion binding"/>
    <property type="evidence" value="ECO:0007669"/>
    <property type="project" value="UniProtKB-KW"/>
</dbReference>
<dbReference type="FunFam" id="3.40.50.720:FF:000095">
    <property type="entry name" value="NADP-dependent malic enzyme"/>
    <property type="match status" value="1"/>
</dbReference>
<evidence type="ECO:0000256" key="3">
    <source>
        <dbReference type="ARBA" id="ARBA00007686"/>
    </source>
</evidence>
<dbReference type="InterPro" id="IPR015884">
    <property type="entry name" value="Malic_enzyme_CS"/>
</dbReference>
<evidence type="ECO:0000256" key="6">
    <source>
        <dbReference type="ARBA" id="ARBA00022723"/>
    </source>
</evidence>
<comment type="similarity">
    <text evidence="4">In the C-terminal section; belongs to the phosphate acetyltransferase and butyryltransferase family.</text>
</comment>